<dbReference type="SUPFAM" id="SSF53756">
    <property type="entry name" value="UDP-Glycosyltransferase/glycogen phosphorylase"/>
    <property type="match status" value="1"/>
</dbReference>
<dbReference type="GO" id="GO:0016740">
    <property type="term" value="F:transferase activity"/>
    <property type="evidence" value="ECO:0007669"/>
    <property type="project" value="UniProtKB-KW"/>
</dbReference>
<keyword evidence="2" id="KW-1185">Reference proteome</keyword>
<dbReference type="Gene3D" id="3.40.50.2000">
    <property type="entry name" value="Glycogen Phosphorylase B"/>
    <property type="match status" value="1"/>
</dbReference>
<accession>A0A6I0FAM9</accession>
<dbReference type="AlphaFoldDB" id="A0A6I0FAM9"/>
<organism evidence="1 2">
    <name type="scientific">Alkaliphilus pronyensis</name>
    <dbReference type="NCBI Taxonomy" id="1482732"/>
    <lineage>
        <taxon>Bacteria</taxon>
        <taxon>Bacillati</taxon>
        <taxon>Bacillota</taxon>
        <taxon>Clostridia</taxon>
        <taxon>Peptostreptococcales</taxon>
        <taxon>Natronincolaceae</taxon>
        <taxon>Alkaliphilus</taxon>
    </lineage>
</organism>
<comment type="caution">
    <text evidence="1">The sequence shown here is derived from an EMBL/GenBank/DDBJ whole genome shotgun (WGS) entry which is preliminary data.</text>
</comment>
<dbReference type="EMBL" id="WBZC01000026">
    <property type="protein sequence ID" value="KAB3534735.1"/>
    <property type="molecule type" value="Genomic_DNA"/>
</dbReference>
<evidence type="ECO:0000313" key="2">
    <source>
        <dbReference type="Proteomes" id="UP000432715"/>
    </source>
</evidence>
<dbReference type="OrthoDB" id="9794575at2"/>
<dbReference type="RefSeq" id="WP_151861168.1">
    <property type="nucleotide sequence ID" value="NZ_WBZC01000026.1"/>
</dbReference>
<reference evidence="1 2" key="1">
    <citation type="submission" date="2019-10" db="EMBL/GenBank/DDBJ databases">
        <title>Alkaliphilus serpentinus sp. nov. and Alkaliphilus pronyensis sp. nov., two novel anaerobic alkaliphilic species isolated from the serpentinized-hosted hydrothermal field of the Prony Bay (New Caledonia).</title>
        <authorList>
            <person name="Postec A."/>
        </authorList>
    </citation>
    <scope>NUCLEOTIDE SEQUENCE [LARGE SCALE GENOMIC DNA]</scope>
    <source>
        <strain evidence="1 2">LacV</strain>
    </source>
</reference>
<dbReference type="Proteomes" id="UP000432715">
    <property type="component" value="Unassembled WGS sequence"/>
</dbReference>
<sequence length="436" mass="50741">MLGDVNVSRPRVIVISNSAFSKTKNNGKTLASFFSKFDYSEVAQLYFNHEKPTSDYFKKYYRITDIDILKSLILRHSPGQVVNFESKIETNNTYRGRYKKGYLRNEFFRIIREIAWISKKWKNENLNEWLDDFEPQIVFLCAGDTGFAYDIANYIQKRYKAKLVTYITDDYILPRNTISLFWWLRRYYILKKMKNIVQKSDLLITISEEMSSIYKELFNKDSILAMNMTESMKLNDVEIVENDVMKLVYAGGLHFNRFENINLLAKAIKKINCENGKEKLLLEVYSGYEPDQEIKKLINVEGASKFCGSLNQNELKSVLNNCDITVHVESFNKKSIESTRLSISTKIPEYLSLNKPILAIGPKEVASMSYLMDVALCVNNPEDIYIELKRLITDKALRHNLANEGRLKYEMNHNKDSVSTKLANEFNDLIETDTNK</sequence>
<evidence type="ECO:0000313" key="1">
    <source>
        <dbReference type="EMBL" id="KAB3534735.1"/>
    </source>
</evidence>
<protein>
    <submittedName>
        <fullName evidence="1">Glycosyltransferase family 4 protein</fullName>
    </submittedName>
</protein>
<keyword evidence="1" id="KW-0808">Transferase</keyword>
<gene>
    <name evidence="1" type="ORF">F8154_08395</name>
</gene>
<name>A0A6I0FAM9_9FIRM</name>
<proteinExistence type="predicted"/>